<dbReference type="AlphaFoldDB" id="A0A392MGW1"/>
<dbReference type="InterPro" id="IPR043128">
    <property type="entry name" value="Rev_trsase/Diguanyl_cyclase"/>
</dbReference>
<dbReference type="EMBL" id="LXQA010010155">
    <property type="protein sequence ID" value="MCH86335.1"/>
    <property type="molecule type" value="Genomic_DNA"/>
</dbReference>
<dbReference type="PANTHER" id="PTHR37984:SF5">
    <property type="entry name" value="PROTEIN NYNRIN-LIKE"/>
    <property type="match status" value="1"/>
</dbReference>
<reference evidence="2 3" key="1">
    <citation type="journal article" date="2018" name="Front. Plant Sci.">
        <title>Red Clover (Trifolium pratense) and Zigzag Clover (T. medium) - A Picture of Genomic Similarities and Differences.</title>
        <authorList>
            <person name="Dluhosova J."/>
            <person name="Istvanek J."/>
            <person name="Nedelnik J."/>
            <person name="Repkova J."/>
        </authorList>
    </citation>
    <scope>NUCLEOTIDE SEQUENCE [LARGE SCALE GENOMIC DNA]</scope>
    <source>
        <strain evidence="3">cv. 10/8</strain>
        <tissue evidence="2">Leaf</tissue>
    </source>
</reference>
<evidence type="ECO:0000313" key="2">
    <source>
        <dbReference type="EMBL" id="MCH86335.1"/>
    </source>
</evidence>
<accession>A0A392MGW1</accession>
<protein>
    <submittedName>
        <fullName evidence="2">Gag-pol polyprotein</fullName>
    </submittedName>
</protein>
<dbReference type="SUPFAM" id="SSF56672">
    <property type="entry name" value="DNA/RNA polymerases"/>
    <property type="match status" value="1"/>
</dbReference>
<dbReference type="Pfam" id="PF00078">
    <property type="entry name" value="RVT_1"/>
    <property type="match status" value="1"/>
</dbReference>
<dbReference type="Gene3D" id="3.10.10.10">
    <property type="entry name" value="HIV Type 1 Reverse Transcriptase, subunit A, domain 1"/>
    <property type="match status" value="1"/>
</dbReference>
<feature type="non-terminal residue" evidence="2">
    <location>
        <position position="170"/>
    </location>
</feature>
<keyword evidence="3" id="KW-1185">Reference proteome</keyword>
<dbReference type="InterPro" id="IPR050951">
    <property type="entry name" value="Retrovirus_Pol_polyprotein"/>
</dbReference>
<proteinExistence type="predicted"/>
<gene>
    <name evidence="2" type="ORF">A2U01_0007190</name>
</gene>
<evidence type="ECO:0000259" key="1">
    <source>
        <dbReference type="Pfam" id="PF00078"/>
    </source>
</evidence>
<dbReference type="PANTHER" id="PTHR37984">
    <property type="entry name" value="PROTEIN CBG26694"/>
    <property type="match status" value="1"/>
</dbReference>
<feature type="domain" description="Reverse transcriptase" evidence="1">
    <location>
        <begin position="4"/>
        <end position="103"/>
    </location>
</feature>
<name>A0A392MGW1_9FABA</name>
<dbReference type="Proteomes" id="UP000265520">
    <property type="component" value="Unassembled WGS sequence"/>
</dbReference>
<dbReference type="InterPro" id="IPR043502">
    <property type="entry name" value="DNA/RNA_pol_sf"/>
</dbReference>
<dbReference type="InterPro" id="IPR000477">
    <property type="entry name" value="RT_dom"/>
</dbReference>
<comment type="caution">
    <text evidence="2">The sequence shown here is derived from an EMBL/GenBank/DDBJ whole genome shotgun (WGS) entry which is preliminary data.</text>
</comment>
<dbReference type="CDD" id="cd01647">
    <property type="entry name" value="RT_LTR"/>
    <property type="match status" value="1"/>
</dbReference>
<organism evidence="2 3">
    <name type="scientific">Trifolium medium</name>
    <dbReference type="NCBI Taxonomy" id="97028"/>
    <lineage>
        <taxon>Eukaryota</taxon>
        <taxon>Viridiplantae</taxon>
        <taxon>Streptophyta</taxon>
        <taxon>Embryophyta</taxon>
        <taxon>Tracheophyta</taxon>
        <taxon>Spermatophyta</taxon>
        <taxon>Magnoliopsida</taxon>
        <taxon>eudicotyledons</taxon>
        <taxon>Gunneridae</taxon>
        <taxon>Pentapetalae</taxon>
        <taxon>rosids</taxon>
        <taxon>fabids</taxon>
        <taxon>Fabales</taxon>
        <taxon>Fabaceae</taxon>
        <taxon>Papilionoideae</taxon>
        <taxon>50 kb inversion clade</taxon>
        <taxon>NPAAA clade</taxon>
        <taxon>Hologalegina</taxon>
        <taxon>IRL clade</taxon>
        <taxon>Trifolieae</taxon>
        <taxon>Trifolium</taxon>
    </lineage>
</organism>
<dbReference type="Gene3D" id="3.30.70.270">
    <property type="match status" value="2"/>
</dbReference>
<sequence>MAPEDMEKTTFITPWGTFCYKVMSFGLKNAGATYQRATVTLFHDIIQKEIEVYVDDMIAKSQTEEENLIHLRKLFDRLRKFRLCLNPNICTFGARLGKLLGFIVSQRGIEVDHDKVKAIQNMPAPKTEKEVRGFLGRLNYIARFISHLTATSEPIFKLLRKNQAIEWNEN</sequence>
<evidence type="ECO:0000313" key="3">
    <source>
        <dbReference type="Proteomes" id="UP000265520"/>
    </source>
</evidence>